<dbReference type="Pfam" id="PF04828">
    <property type="entry name" value="GFA"/>
    <property type="match status" value="1"/>
</dbReference>
<proteinExistence type="inferred from homology"/>
<organism evidence="6 7">
    <name type="scientific">Boseongicola aestuarii</name>
    <dbReference type="NCBI Taxonomy" id="1470561"/>
    <lineage>
        <taxon>Bacteria</taxon>
        <taxon>Pseudomonadati</taxon>
        <taxon>Pseudomonadota</taxon>
        <taxon>Alphaproteobacteria</taxon>
        <taxon>Rhodobacterales</taxon>
        <taxon>Paracoccaceae</taxon>
        <taxon>Boseongicola</taxon>
    </lineage>
</organism>
<evidence type="ECO:0000313" key="7">
    <source>
        <dbReference type="Proteomes" id="UP000201838"/>
    </source>
</evidence>
<dbReference type="GO" id="GO:0046872">
    <property type="term" value="F:metal ion binding"/>
    <property type="evidence" value="ECO:0007669"/>
    <property type="project" value="UniProtKB-KW"/>
</dbReference>
<gene>
    <name evidence="6" type="ORF">BOA8489_03957</name>
</gene>
<evidence type="ECO:0000259" key="5">
    <source>
        <dbReference type="PROSITE" id="PS51891"/>
    </source>
</evidence>
<dbReference type="GO" id="GO:0016846">
    <property type="term" value="F:carbon-sulfur lyase activity"/>
    <property type="evidence" value="ECO:0007669"/>
    <property type="project" value="InterPro"/>
</dbReference>
<dbReference type="PANTHER" id="PTHR33337:SF40">
    <property type="entry name" value="CENP-V_GFA DOMAIN-CONTAINING PROTEIN-RELATED"/>
    <property type="match status" value="1"/>
</dbReference>
<reference evidence="6 7" key="1">
    <citation type="submission" date="2017-05" db="EMBL/GenBank/DDBJ databases">
        <authorList>
            <person name="Song R."/>
            <person name="Chenine A.L."/>
            <person name="Ruprecht R.M."/>
        </authorList>
    </citation>
    <scope>NUCLEOTIDE SEQUENCE [LARGE SCALE GENOMIC DNA]</scope>
    <source>
        <strain evidence="6 7">CECT 8489</strain>
    </source>
</reference>
<evidence type="ECO:0000256" key="4">
    <source>
        <dbReference type="ARBA" id="ARBA00023239"/>
    </source>
</evidence>
<dbReference type="AlphaFoldDB" id="A0A238J6E7"/>
<keyword evidence="4" id="KW-0456">Lyase</keyword>
<evidence type="ECO:0000256" key="3">
    <source>
        <dbReference type="ARBA" id="ARBA00022833"/>
    </source>
</evidence>
<evidence type="ECO:0000313" key="6">
    <source>
        <dbReference type="EMBL" id="SMX25812.1"/>
    </source>
</evidence>
<accession>A0A238J6E7</accession>
<dbReference type="EMBL" id="FXXQ01000032">
    <property type="protein sequence ID" value="SMX25812.1"/>
    <property type="molecule type" value="Genomic_DNA"/>
</dbReference>
<sequence length="164" mass="18219">MDLSDGHTGHCLCRNVAYTTGSEPLWVTICYCRFCQRATGSDRMIEPIFERQHFVFTEGKASVYTLSSEGSGKDVDVHFCSRCGTKLALTFERWPDRLGIYIGTLDDPISILSSPENSKHIFVSEARPGTILPAGFKVFNRHATENDGTPIEPTVHKSPYLVGC</sequence>
<dbReference type="PROSITE" id="PS51891">
    <property type="entry name" value="CENP_V_GFA"/>
    <property type="match status" value="1"/>
</dbReference>
<name>A0A238J6E7_9RHOB</name>
<keyword evidence="3" id="KW-0862">Zinc</keyword>
<dbReference type="SUPFAM" id="SSF51316">
    <property type="entry name" value="Mss4-like"/>
    <property type="match status" value="1"/>
</dbReference>
<keyword evidence="2" id="KW-0479">Metal-binding</keyword>
<protein>
    <submittedName>
        <fullName evidence="6">Glutathione-dependent formaldehyde-activating enzyme</fullName>
    </submittedName>
</protein>
<dbReference type="Proteomes" id="UP000201838">
    <property type="component" value="Unassembled WGS sequence"/>
</dbReference>
<keyword evidence="7" id="KW-1185">Reference proteome</keyword>
<evidence type="ECO:0000256" key="1">
    <source>
        <dbReference type="ARBA" id="ARBA00005495"/>
    </source>
</evidence>
<dbReference type="Gene3D" id="3.90.1590.10">
    <property type="entry name" value="glutathione-dependent formaldehyde- activating enzyme (gfa)"/>
    <property type="match status" value="1"/>
</dbReference>
<dbReference type="InterPro" id="IPR006913">
    <property type="entry name" value="CENP-V/GFA"/>
</dbReference>
<comment type="similarity">
    <text evidence="1">Belongs to the Gfa family.</text>
</comment>
<dbReference type="PANTHER" id="PTHR33337">
    <property type="entry name" value="GFA DOMAIN-CONTAINING PROTEIN"/>
    <property type="match status" value="1"/>
</dbReference>
<feature type="domain" description="CENP-V/GFA" evidence="5">
    <location>
        <begin position="7"/>
        <end position="117"/>
    </location>
</feature>
<dbReference type="InterPro" id="IPR011057">
    <property type="entry name" value="Mss4-like_sf"/>
</dbReference>
<evidence type="ECO:0000256" key="2">
    <source>
        <dbReference type="ARBA" id="ARBA00022723"/>
    </source>
</evidence>